<evidence type="ECO:0000313" key="2">
    <source>
        <dbReference type="Proteomes" id="UP000078200"/>
    </source>
</evidence>
<keyword evidence="2" id="KW-1185">Reference proteome</keyword>
<dbReference type="VEuPathDB" id="VectorBase:GAUT023615"/>
<name>A0A1A9V2G1_GLOAU</name>
<protein>
    <submittedName>
        <fullName evidence="1">Uncharacterized protein</fullName>
    </submittedName>
</protein>
<accession>A0A1A9V2G1</accession>
<evidence type="ECO:0000313" key="1">
    <source>
        <dbReference type="EnsemblMetazoa" id="GAUT023615-PA"/>
    </source>
</evidence>
<dbReference type="AlphaFoldDB" id="A0A1A9V2G1"/>
<proteinExistence type="predicted"/>
<reference evidence="1" key="1">
    <citation type="submission" date="2020-05" db="UniProtKB">
        <authorList>
            <consortium name="EnsemblMetazoa"/>
        </authorList>
    </citation>
    <scope>IDENTIFICATION</scope>
    <source>
        <strain evidence="1">TTRI</strain>
    </source>
</reference>
<dbReference type="EnsemblMetazoa" id="GAUT023615-RA">
    <property type="protein sequence ID" value="GAUT023615-PA"/>
    <property type="gene ID" value="GAUT023615"/>
</dbReference>
<organism evidence="1 2">
    <name type="scientific">Glossina austeni</name>
    <name type="common">Savannah tsetse fly</name>
    <dbReference type="NCBI Taxonomy" id="7395"/>
    <lineage>
        <taxon>Eukaryota</taxon>
        <taxon>Metazoa</taxon>
        <taxon>Ecdysozoa</taxon>
        <taxon>Arthropoda</taxon>
        <taxon>Hexapoda</taxon>
        <taxon>Insecta</taxon>
        <taxon>Pterygota</taxon>
        <taxon>Neoptera</taxon>
        <taxon>Endopterygota</taxon>
        <taxon>Diptera</taxon>
        <taxon>Brachycera</taxon>
        <taxon>Muscomorpha</taxon>
        <taxon>Hippoboscoidea</taxon>
        <taxon>Glossinidae</taxon>
        <taxon>Glossina</taxon>
    </lineage>
</organism>
<sequence>MTTINITPNRVIELRTKTEQTPQQNECGKTFYLLAYLPSGNISISMNSILRLPRSEWMIIYLSGEGDDDSDVIRADARGIIVEMVGGLNLKFYLKTNLKKNSSCHERAYPSHIHTNYSCSLSFSVLKFNNITCYNATGLRFKRSSSMFKFYNENIGLL</sequence>
<dbReference type="Proteomes" id="UP000078200">
    <property type="component" value="Unassembled WGS sequence"/>
</dbReference>